<dbReference type="SMART" id="SM00220">
    <property type="entry name" value="S_TKc"/>
    <property type="match status" value="1"/>
</dbReference>
<dbReference type="SUPFAM" id="SSF56112">
    <property type="entry name" value="Protein kinase-like (PK-like)"/>
    <property type="match status" value="1"/>
</dbReference>
<proteinExistence type="inferred from homology"/>
<dbReference type="PANTHER" id="PTHR10566:SF113">
    <property type="entry name" value="PROTEIN ACTIVITY OF BC1 COMPLEX KINASE 7, CHLOROPLASTIC"/>
    <property type="match status" value="1"/>
</dbReference>
<evidence type="ECO:0000313" key="5">
    <source>
        <dbReference type="Proteomes" id="UP001185012"/>
    </source>
</evidence>
<evidence type="ECO:0000256" key="2">
    <source>
        <dbReference type="SAM" id="Phobius"/>
    </source>
</evidence>
<sequence length="556" mass="63480">MFGKTIRNIGRYREIVSTLARHGFGFLLEDLNLFQKLSLPRQGSVSEPPPPTPTGRHIREALEELGPAFVKLGQVASTRSDLLPESIILELEKLHDEVRPRPFSTIRTVLEEELGDVDRLFVKIDEKPLAAASIGQVHRGVLHNGDTVAVKIQRPGIQSTVETDLHILKDLATMAEHRLDWAQQHQVSSVIEELARSVHQEMDYTKEARHSEKIRNQLRESDPIQVPRVYWELTTRRVLTTEFVHGIKMTQLHELDQAGLDRSVLAERLIQAVFRQILVEGFFHGDPHPGNLFALPGERIALIDFGMVGRLPPRMRHHFGSMVIAMMQRNTDGVVKAILKMGVVPEDVDREELWVDMDELAEKYVDSTLSDIRLGEVVKDLFDVAFRHRIRIPSDLTLVGKTMISLEGIVKKLDPSIHVTKVTQPFGEMLLRERYNPRRIAEQTWREAFNYGEALLQLPRQLHDLAENLKKGRIQVDVGVPRLNVFLRKLDQIVNRLSYSIVLLSFSIIMCGLIIGSSLTRQQTILWKVPAIEIGFVIAVFMLFWLIWSIFKSGRL</sequence>
<dbReference type="InterPro" id="IPR004147">
    <property type="entry name" value="ABC1_dom"/>
</dbReference>
<feature type="domain" description="Protein kinase" evidence="3">
    <location>
        <begin position="123"/>
        <end position="406"/>
    </location>
</feature>
<evidence type="ECO:0000259" key="3">
    <source>
        <dbReference type="SMART" id="SM00220"/>
    </source>
</evidence>
<dbReference type="EMBL" id="JAVDQG010000009">
    <property type="protein sequence ID" value="MDR6227410.1"/>
    <property type="molecule type" value="Genomic_DNA"/>
</dbReference>
<dbReference type="Proteomes" id="UP001185012">
    <property type="component" value="Unassembled WGS sequence"/>
</dbReference>
<dbReference type="CDD" id="cd05121">
    <property type="entry name" value="ABC1_ADCK3-like"/>
    <property type="match status" value="1"/>
</dbReference>
<gene>
    <name evidence="4" type="ORF">JOE21_003425</name>
</gene>
<keyword evidence="2" id="KW-1133">Transmembrane helix</keyword>
<dbReference type="InterPro" id="IPR050154">
    <property type="entry name" value="UbiB_kinase"/>
</dbReference>
<comment type="similarity">
    <text evidence="1">Belongs to the protein kinase superfamily. ADCK protein kinase family.</text>
</comment>
<feature type="transmembrane region" description="Helical" evidence="2">
    <location>
        <begin position="497"/>
        <end position="519"/>
    </location>
</feature>
<evidence type="ECO:0000256" key="1">
    <source>
        <dbReference type="ARBA" id="ARBA00009670"/>
    </source>
</evidence>
<dbReference type="InterPro" id="IPR000719">
    <property type="entry name" value="Prot_kinase_dom"/>
</dbReference>
<dbReference type="InterPro" id="IPR011009">
    <property type="entry name" value="Kinase-like_dom_sf"/>
</dbReference>
<accession>A0ABU1IUH7</accession>
<protein>
    <submittedName>
        <fullName evidence="4">Ubiquinone biosynthesis protein</fullName>
    </submittedName>
</protein>
<dbReference type="Pfam" id="PF03109">
    <property type="entry name" value="ABC1"/>
    <property type="match status" value="1"/>
</dbReference>
<keyword evidence="4" id="KW-0830">Ubiquinone</keyword>
<name>A0ABU1IUH7_9BACL</name>
<comment type="caution">
    <text evidence="4">The sequence shown here is derived from an EMBL/GenBank/DDBJ whole genome shotgun (WGS) entry which is preliminary data.</text>
</comment>
<reference evidence="4 5" key="1">
    <citation type="submission" date="2023-07" db="EMBL/GenBank/DDBJ databases">
        <title>Genomic Encyclopedia of Type Strains, Phase IV (KMG-IV): sequencing the most valuable type-strain genomes for metagenomic binning, comparative biology and taxonomic classification.</title>
        <authorList>
            <person name="Goeker M."/>
        </authorList>
    </citation>
    <scope>NUCLEOTIDE SEQUENCE [LARGE SCALE GENOMIC DNA]</scope>
    <source>
        <strain evidence="4 5">DSM 45903</strain>
    </source>
</reference>
<dbReference type="PANTHER" id="PTHR10566">
    <property type="entry name" value="CHAPERONE-ACTIVITY OF BC1 COMPLEX CABC1 -RELATED"/>
    <property type="match status" value="1"/>
</dbReference>
<keyword evidence="2" id="KW-0472">Membrane</keyword>
<dbReference type="RefSeq" id="WP_309868438.1">
    <property type="nucleotide sequence ID" value="NZ_JAVDQG010000009.1"/>
</dbReference>
<keyword evidence="2" id="KW-0812">Transmembrane</keyword>
<keyword evidence="5" id="KW-1185">Reference proteome</keyword>
<evidence type="ECO:0000313" key="4">
    <source>
        <dbReference type="EMBL" id="MDR6227410.1"/>
    </source>
</evidence>
<organism evidence="4 5">
    <name type="scientific">Desmospora profundinema</name>
    <dbReference type="NCBI Taxonomy" id="1571184"/>
    <lineage>
        <taxon>Bacteria</taxon>
        <taxon>Bacillati</taxon>
        <taxon>Bacillota</taxon>
        <taxon>Bacilli</taxon>
        <taxon>Bacillales</taxon>
        <taxon>Thermoactinomycetaceae</taxon>
        <taxon>Desmospora</taxon>
    </lineage>
</organism>
<feature type="transmembrane region" description="Helical" evidence="2">
    <location>
        <begin position="531"/>
        <end position="551"/>
    </location>
</feature>